<keyword evidence="3" id="KW-1185">Reference proteome</keyword>
<keyword evidence="1" id="KW-1133">Transmembrane helix</keyword>
<reference evidence="2" key="1">
    <citation type="submission" date="2021-10" db="EMBL/GenBank/DDBJ databases">
        <title>Loktanella gaetbuli sp. nov., isolated from a tidal flat.</title>
        <authorList>
            <person name="Park S."/>
            <person name="Yoon J.-H."/>
        </authorList>
    </citation>
    <scope>NUCLEOTIDE SEQUENCE</scope>
    <source>
        <strain evidence="2">TSTF-M6</strain>
    </source>
</reference>
<evidence type="ECO:0000313" key="2">
    <source>
        <dbReference type="EMBL" id="MCB5200583.1"/>
    </source>
</evidence>
<dbReference type="EMBL" id="JAJATZ010000009">
    <property type="protein sequence ID" value="MCB5200583.1"/>
    <property type="molecule type" value="Genomic_DNA"/>
</dbReference>
<dbReference type="Proteomes" id="UP001138961">
    <property type="component" value="Unassembled WGS sequence"/>
</dbReference>
<sequence>MPRNLILTVEHGTASTGRKLTLSDGRPSIGGRGSGATHELVDVPAGLVYLQFERSEDDWFVEEVTNGAARLNDGPLRRTNKLAAGNVLTLPRSDQTGAVQLSVRFKSERAGFTMPTAREFMDGPYFYGLALVCMMIAGLLFLAIQDQPGAGGEGLTPAIIEEEVIALLRDETGEVARDLPGGQPRTLQEARLALRGAPDAETRDRIAADYASEVIVLMSEARRLERMRLYDEARAAYSQVVTRVGDLDARVSQTALQALNRLN</sequence>
<evidence type="ECO:0000256" key="1">
    <source>
        <dbReference type="SAM" id="Phobius"/>
    </source>
</evidence>
<gene>
    <name evidence="2" type="ORF">LGQ03_15180</name>
</gene>
<accession>A0ABS8BXX8</accession>
<feature type="transmembrane region" description="Helical" evidence="1">
    <location>
        <begin position="124"/>
        <end position="144"/>
    </location>
</feature>
<keyword evidence="1" id="KW-0472">Membrane</keyword>
<protein>
    <recommendedName>
        <fullName evidence="4">FHA domain-containing protein</fullName>
    </recommendedName>
</protein>
<organism evidence="2 3">
    <name type="scientific">Loktanella gaetbuli</name>
    <dbReference type="NCBI Taxonomy" id="2881335"/>
    <lineage>
        <taxon>Bacteria</taxon>
        <taxon>Pseudomonadati</taxon>
        <taxon>Pseudomonadota</taxon>
        <taxon>Alphaproteobacteria</taxon>
        <taxon>Rhodobacterales</taxon>
        <taxon>Roseobacteraceae</taxon>
        <taxon>Loktanella</taxon>
    </lineage>
</organism>
<dbReference type="RefSeq" id="WP_226749073.1">
    <property type="nucleotide sequence ID" value="NZ_JAJATZ010000009.1"/>
</dbReference>
<evidence type="ECO:0000313" key="3">
    <source>
        <dbReference type="Proteomes" id="UP001138961"/>
    </source>
</evidence>
<keyword evidence="1" id="KW-0812">Transmembrane</keyword>
<evidence type="ECO:0008006" key="4">
    <source>
        <dbReference type="Google" id="ProtNLM"/>
    </source>
</evidence>
<name>A0ABS8BXX8_9RHOB</name>
<proteinExistence type="predicted"/>
<comment type="caution">
    <text evidence="2">The sequence shown here is derived from an EMBL/GenBank/DDBJ whole genome shotgun (WGS) entry which is preliminary data.</text>
</comment>